<dbReference type="Proteomes" id="UP001303899">
    <property type="component" value="Unassembled WGS sequence"/>
</dbReference>
<name>A0ABU5S104_9BACT</name>
<keyword evidence="2" id="KW-1185">Reference proteome</keyword>
<gene>
    <name evidence="1" type="ORF">VB776_04495</name>
</gene>
<dbReference type="EMBL" id="JAYGIL010000004">
    <property type="protein sequence ID" value="MEA5402157.1"/>
    <property type="molecule type" value="Genomic_DNA"/>
</dbReference>
<organism evidence="1 2">
    <name type="scientific">Arcicella gelida</name>
    <dbReference type="NCBI Taxonomy" id="2984195"/>
    <lineage>
        <taxon>Bacteria</taxon>
        <taxon>Pseudomonadati</taxon>
        <taxon>Bacteroidota</taxon>
        <taxon>Cytophagia</taxon>
        <taxon>Cytophagales</taxon>
        <taxon>Flectobacillaceae</taxon>
        <taxon>Arcicella</taxon>
    </lineage>
</organism>
<dbReference type="RefSeq" id="WP_323326421.1">
    <property type="nucleotide sequence ID" value="NZ_JAYGIL010000004.1"/>
</dbReference>
<evidence type="ECO:0008006" key="3">
    <source>
        <dbReference type="Google" id="ProtNLM"/>
    </source>
</evidence>
<comment type="caution">
    <text evidence="1">The sequence shown here is derived from an EMBL/GenBank/DDBJ whole genome shotgun (WGS) entry which is preliminary data.</text>
</comment>
<proteinExistence type="predicted"/>
<evidence type="ECO:0000313" key="2">
    <source>
        <dbReference type="Proteomes" id="UP001303899"/>
    </source>
</evidence>
<reference evidence="1 2" key="1">
    <citation type="submission" date="2023-12" db="EMBL/GenBank/DDBJ databases">
        <title>Novel species of the genus Arcicella isolated from rivers.</title>
        <authorList>
            <person name="Lu H."/>
        </authorList>
    </citation>
    <scope>NUCLEOTIDE SEQUENCE [LARGE SCALE GENOMIC DNA]</scope>
    <source>
        <strain evidence="1 2">DC2W</strain>
    </source>
</reference>
<sequence length="89" mass="10007">MENFIYSKTPLFVTIEEVMVIMECKKTFAYKTIQSIKEENPSLKTKGSRIPTKLLAEHIGLTVEEIGDILSEHNGTNISPPFPLIPLDS</sequence>
<evidence type="ECO:0000313" key="1">
    <source>
        <dbReference type="EMBL" id="MEA5402157.1"/>
    </source>
</evidence>
<accession>A0ABU5S104</accession>
<protein>
    <recommendedName>
        <fullName evidence="3">DNA-binding protein</fullName>
    </recommendedName>
</protein>